<dbReference type="PROSITE" id="PS00893">
    <property type="entry name" value="NUDIX_BOX"/>
    <property type="match status" value="1"/>
</dbReference>
<dbReference type="Gene3D" id="3.40.630.30">
    <property type="match status" value="1"/>
</dbReference>
<keyword evidence="13" id="KW-1185">Reference proteome</keyword>
<gene>
    <name evidence="12" type="ORF">NP493_133g00016</name>
</gene>
<evidence type="ECO:0000256" key="7">
    <source>
        <dbReference type="ARBA" id="ARBA00023128"/>
    </source>
</evidence>
<dbReference type="InterPro" id="IPR015797">
    <property type="entry name" value="NUDIX_hydrolase-like_dom_sf"/>
</dbReference>
<dbReference type="PRINTS" id="PR01356">
    <property type="entry name" value="GFGPROTEIN"/>
</dbReference>
<evidence type="ECO:0000256" key="8">
    <source>
        <dbReference type="ARBA" id="ARBA00023242"/>
    </source>
</evidence>
<sequence length="308" mass="35054">MRRLCGLHSHFRHLRLGRMRHVRRLTASGCRWLSTLDGVEDRYRGVHVDLAKQPLDTQSPESFQKVLRDSVSEWKQDGCVAIWLRVPILASSLIPIAASEGFEFHHAEGDYSVLCQWLQTDTHSRLPPFATHQVGVAGCVLRDDTKEVIVVKDKHRSHTLWKFPGGLSEVGEDIGVTAEREVFEETGVKTECRGILAFRQQHRHPGAFGRSDLYFVCHLVPLTFDLHPCAIEIDECRWIGLAELEHQKPLPALMLRVLQLVRQGLHDGFENVVLEPENCKSMYVGNMFKMYNTPFLRTREAVGEANTG</sequence>
<dbReference type="GO" id="GO:0047631">
    <property type="term" value="F:ADP-ribose diphosphatase activity"/>
    <property type="evidence" value="ECO:0007669"/>
    <property type="project" value="TreeGrafter"/>
</dbReference>
<comment type="similarity">
    <text evidence="4">Belongs to the Nudix hydrolase family.</text>
</comment>
<comment type="function">
    <text evidence="9">May contribute to the regulation of cell proliferation.</text>
</comment>
<evidence type="ECO:0000313" key="12">
    <source>
        <dbReference type="EMBL" id="KAK2188384.1"/>
    </source>
</evidence>
<dbReference type="Proteomes" id="UP001209878">
    <property type="component" value="Unassembled WGS sequence"/>
</dbReference>
<dbReference type="Gene3D" id="3.90.79.10">
    <property type="entry name" value="Nucleoside Triphosphate Pyrophosphohydrolase"/>
    <property type="match status" value="1"/>
</dbReference>
<feature type="domain" description="Nudix hydrolase" evidence="11">
    <location>
        <begin position="131"/>
        <end position="263"/>
    </location>
</feature>
<dbReference type="Pfam" id="PF00293">
    <property type="entry name" value="NUDIX"/>
    <property type="match status" value="1"/>
</dbReference>
<keyword evidence="7" id="KW-0496">Mitochondrion</keyword>
<protein>
    <recommendedName>
        <fullName evidence="10">Nucleoside diphosphate-linked moiety X motif 6</fullName>
    </recommendedName>
</protein>
<reference evidence="12" key="1">
    <citation type="journal article" date="2023" name="Mol. Biol. Evol.">
        <title>Third-Generation Sequencing Reveals the Adaptive Role of the Epigenome in Three Deep-Sea Polychaetes.</title>
        <authorList>
            <person name="Perez M."/>
            <person name="Aroh O."/>
            <person name="Sun Y."/>
            <person name="Lan Y."/>
            <person name="Juniper S.K."/>
            <person name="Young C.R."/>
            <person name="Angers B."/>
            <person name="Qian P.Y."/>
        </authorList>
    </citation>
    <scope>NUCLEOTIDE SEQUENCE</scope>
    <source>
        <strain evidence="12">R07B-5</strain>
    </source>
</reference>
<dbReference type="Pfam" id="PF18290">
    <property type="entry name" value="Nudix_hydro"/>
    <property type="match status" value="1"/>
</dbReference>
<organism evidence="12 13">
    <name type="scientific">Ridgeia piscesae</name>
    <name type="common">Tubeworm</name>
    <dbReference type="NCBI Taxonomy" id="27915"/>
    <lineage>
        <taxon>Eukaryota</taxon>
        <taxon>Metazoa</taxon>
        <taxon>Spiralia</taxon>
        <taxon>Lophotrochozoa</taxon>
        <taxon>Annelida</taxon>
        <taxon>Polychaeta</taxon>
        <taxon>Sedentaria</taxon>
        <taxon>Canalipalpata</taxon>
        <taxon>Sabellida</taxon>
        <taxon>Siboglinidae</taxon>
        <taxon>Ridgeia</taxon>
    </lineage>
</organism>
<keyword evidence="6" id="KW-0378">Hydrolase</keyword>
<dbReference type="InterPro" id="IPR020084">
    <property type="entry name" value="NUDIX_hydrolase_CS"/>
</dbReference>
<evidence type="ECO:0000256" key="1">
    <source>
        <dbReference type="ARBA" id="ARBA00004123"/>
    </source>
</evidence>
<accession>A0AAD9P578</accession>
<dbReference type="CDD" id="cd04670">
    <property type="entry name" value="NUDIX_ASFGF2_Nudt6"/>
    <property type="match status" value="1"/>
</dbReference>
<dbReference type="GO" id="GO:0005634">
    <property type="term" value="C:nucleus"/>
    <property type="evidence" value="ECO:0007669"/>
    <property type="project" value="UniProtKB-SubCell"/>
</dbReference>
<name>A0AAD9P578_RIDPI</name>
<keyword evidence="5" id="KW-0963">Cytoplasm</keyword>
<dbReference type="PANTHER" id="PTHR13994:SF46">
    <property type="entry name" value="NUCLEOSIDE DIPHOSPHATE-LINKED MOIETY X MOTIF 6"/>
    <property type="match status" value="1"/>
</dbReference>
<dbReference type="GO" id="GO:0035529">
    <property type="term" value="F:NADH pyrophosphatase activity"/>
    <property type="evidence" value="ECO:0007669"/>
    <property type="project" value="TreeGrafter"/>
</dbReference>
<evidence type="ECO:0000259" key="11">
    <source>
        <dbReference type="PROSITE" id="PS51462"/>
    </source>
</evidence>
<proteinExistence type="inferred from homology"/>
<evidence type="ECO:0000256" key="10">
    <source>
        <dbReference type="ARBA" id="ARBA00068898"/>
    </source>
</evidence>
<comment type="caution">
    <text evidence="12">The sequence shown here is derived from an EMBL/GenBank/DDBJ whole genome shotgun (WGS) entry which is preliminary data.</text>
</comment>
<dbReference type="AlphaFoldDB" id="A0AAD9P578"/>
<evidence type="ECO:0000313" key="13">
    <source>
        <dbReference type="Proteomes" id="UP001209878"/>
    </source>
</evidence>
<evidence type="ECO:0000256" key="5">
    <source>
        <dbReference type="ARBA" id="ARBA00022490"/>
    </source>
</evidence>
<dbReference type="GO" id="GO:0005739">
    <property type="term" value="C:mitochondrion"/>
    <property type="evidence" value="ECO:0007669"/>
    <property type="project" value="UniProtKB-SubCell"/>
</dbReference>
<dbReference type="PANTHER" id="PTHR13994">
    <property type="entry name" value="NUDIX HYDROLASE RELATED"/>
    <property type="match status" value="1"/>
</dbReference>
<dbReference type="InterPro" id="IPR040618">
    <property type="entry name" value="Pre-Nudix"/>
</dbReference>
<evidence type="ECO:0000256" key="4">
    <source>
        <dbReference type="ARBA" id="ARBA00005582"/>
    </source>
</evidence>
<keyword evidence="8" id="KW-0539">Nucleus</keyword>
<comment type="subcellular location">
    <subcellularLocation>
        <location evidence="3">Cytoplasm</location>
    </subcellularLocation>
    <subcellularLocation>
        <location evidence="2">Mitochondrion</location>
    </subcellularLocation>
    <subcellularLocation>
        <location evidence="1">Nucleus</location>
    </subcellularLocation>
</comment>
<dbReference type="EMBL" id="JAODUO010000133">
    <property type="protein sequence ID" value="KAK2188384.1"/>
    <property type="molecule type" value="Genomic_DNA"/>
</dbReference>
<dbReference type="InterPro" id="IPR003293">
    <property type="entry name" value="Nudix_hydrolase6-like"/>
</dbReference>
<evidence type="ECO:0000256" key="3">
    <source>
        <dbReference type="ARBA" id="ARBA00004496"/>
    </source>
</evidence>
<evidence type="ECO:0000256" key="2">
    <source>
        <dbReference type="ARBA" id="ARBA00004173"/>
    </source>
</evidence>
<dbReference type="PROSITE" id="PS51462">
    <property type="entry name" value="NUDIX"/>
    <property type="match status" value="1"/>
</dbReference>
<dbReference type="GO" id="GO:0051287">
    <property type="term" value="F:NAD binding"/>
    <property type="evidence" value="ECO:0007669"/>
    <property type="project" value="TreeGrafter"/>
</dbReference>
<evidence type="ECO:0000256" key="9">
    <source>
        <dbReference type="ARBA" id="ARBA00057091"/>
    </source>
</evidence>
<dbReference type="FunFam" id="3.90.79.10:FF:000027">
    <property type="entry name" value="nucleoside diphosphate-linked moiety X motif 6"/>
    <property type="match status" value="1"/>
</dbReference>
<dbReference type="SUPFAM" id="SSF55811">
    <property type="entry name" value="Nudix"/>
    <property type="match status" value="1"/>
</dbReference>
<dbReference type="InterPro" id="IPR000086">
    <property type="entry name" value="NUDIX_hydrolase_dom"/>
</dbReference>
<evidence type="ECO:0000256" key="6">
    <source>
        <dbReference type="ARBA" id="ARBA00022801"/>
    </source>
</evidence>